<keyword evidence="4 10" id="KW-0964">Secreted</keyword>
<dbReference type="PRINTS" id="PR00325">
    <property type="entry name" value="GERMIN"/>
</dbReference>
<keyword evidence="13" id="KW-1185">Reference proteome</keyword>
<evidence type="ECO:0000256" key="3">
    <source>
        <dbReference type="ARBA" id="ARBA00022523"/>
    </source>
</evidence>
<evidence type="ECO:0000313" key="12">
    <source>
        <dbReference type="EMBL" id="KAK8980105.1"/>
    </source>
</evidence>
<comment type="subcellular location">
    <subcellularLocation>
        <location evidence="1 10">Secreted</location>
        <location evidence="1 10">Extracellular space</location>
        <location evidence="1 10">Apoplast</location>
    </subcellularLocation>
</comment>
<dbReference type="EMBL" id="JBBPBN010000097">
    <property type="protein sequence ID" value="KAK8980105.1"/>
    <property type="molecule type" value="Genomic_DNA"/>
</dbReference>
<evidence type="ECO:0000256" key="4">
    <source>
        <dbReference type="ARBA" id="ARBA00022525"/>
    </source>
</evidence>
<organism evidence="12 13">
    <name type="scientific">Hibiscus sabdariffa</name>
    <name type="common">roselle</name>
    <dbReference type="NCBI Taxonomy" id="183260"/>
    <lineage>
        <taxon>Eukaryota</taxon>
        <taxon>Viridiplantae</taxon>
        <taxon>Streptophyta</taxon>
        <taxon>Embryophyta</taxon>
        <taxon>Tracheophyta</taxon>
        <taxon>Spermatophyta</taxon>
        <taxon>Magnoliopsida</taxon>
        <taxon>eudicotyledons</taxon>
        <taxon>Gunneridae</taxon>
        <taxon>Pentapetalae</taxon>
        <taxon>rosids</taxon>
        <taxon>malvids</taxon>
        <taxon>Malvales</taxon>
        <taxon>Malvaceae</taxon>
        <taxon>Malvoideae</taxon>
        <taxon>Hibiscus</taxon>
    </lineage>
</organism>
<keyword evidence="8" id="KW-0325">Glycoprotein</keyword>
<comment type="caution">
    <text evidence="12">The sequence shown here is derived from an EMBL/GenBank/DDBJ whole genome shotgun (WGS) entry which is preliminary data.</text>
</comment>
<dbReference type="InterPro" id="IPR001929">
    <property type="entry name" value="Germin"/>
</dbReference>
<feature type="chain" id="PRO_5044995035" description="Germin-like protein" evidence="10">
    <location>
        <begin position="20"/>
        <end position="208"/>
    </location>
</feature>
<proteinExistence type="inferred from homology"/>
<keyword evidence="3 10" id="KW-0052">Apoplast</keyword>
<evidence type="ECO:0000256" key="8">
    <source>
        <dbReference type="ARBA" id="ARBA00023180"/>
    </source>
</evidence>
<comment type="similarity">
    <text evidence="2 10">Belongs to the germin family.</text>
</comment>
<sequence length="208" mass="22486">MMFLLIIFTLAFLFSSCNALDFCVGDLSAPQGPAGYSCKKTEKVTVKDFVFSGLRAAGNTSNLSKVTIMPAFSTQFPGVNGLGISVARVDFSVNGRGLMHTHPEAAEVLLVIQGTLCAGFVSSTNKIYLTSLHEGDVMVFPQGLMHFLINVGKSSALAFTSYTSTSPSIYFMDYAWFANDMSTDILQKTTFLDHDQIKKLKGVFGGTN</sequence>
<evidence type="ECO:0000256" key="1">
    <source>
        <dbReference type="ARBA" id="ARBA00004271"/>
    </source>
</evidence>
<evidence type="ECO:0000256" key="5">
    <source>
        <dbReference type="ARBA" id="ARBA00022723"/>
    </source>
</evidence>
<evidence type="ECO:0000259" key="11">
    <source>
        <dbReference type="SMART" id="SM00835"/>
    </source>
</evidence>
<evidence type="ECO:0000256" key="9">
    <source>
        <dbReference type="ARBA" id="ARBA00023211"/>
    </source>
</evidence>
<dbReference type="Proteomes" id="UP001396334">
    <property type="component" value="Unassembled WGS sequence"/>
</dbReference>
<evidence type="ECO:0000256" key="10">
    <source>
        <dbReference type="RuleBase" id="RU366015"/>
    </source>
</evidence>
<feature type="domain" description="Cupin type-1" evidence="11">
    <location>
        <begin position="52"/>
        <end position="198"/>
    </location>
</feature>
<accession>A0ABR2NVE5</accession>
<dbReference type="PANTHER" id="PTHR31238">
    <property type="entry name" value="GERMIN-LIKE PROTEIN SUBFAMILY 3 MEMBER 3"/>
    <property type="match status" value="1"/>
</dbReference>
<protein>
    <recommendedName>
        <fullName evidence="10">Germin-like protein</fullName>
    </recommendedName>
</protein>
<gene>
    <name evidence="12" type="ORF">V6N11_061322</name>
</gene>
<reference evidence="12 13" key="1">
    <citation type="journal article" date="2024" name="G3 (Bethesda)">
        <title>Genome assembly of Hibiscus sabdariffa L. provides insights into metabolisms of medicinal natural products.</title>
        <authorList>
            <person name="Kim T."/>
        </authorList>
    </citation>
    <scope>NUCLEOTIDE SEQUENCE [LARGE SCALE GENOMIC DNA]</scope>
    <source>
        <strain evidence="12">TK-2024</strain>
        <tissue evidence="12">Old leaves</tissue>
    </source>
</reference>
<keyword evidence="7" id="KW-1015">Disulfide bond</keyword>
<dbReference type="PROSITE" id="PS00725">
    <property type="entry name" value="GERMIN"/>
    <property type="match status" value="1"/>
</dbReference>
<keyword evidence="9 10" id="KW-0464">Manganese</keyword>
<dbReference type="InterPro" id="IPR006045">
    <property type="entry name" value="Cupin_1"/>
</dbReference>
<keyword evidence="6 10" id="KW-0732">Signal</keyword>
<dbReference type="SUPFAM" id="SSF51182">
    <property type="entry name" value="RmlC-like cupins"/>
    <property type="match status" value="1"/>
</dbReference>
<evidence type="ECO:0000256" key="2">
    <source>
        <dbReference type="ARBA" id="ARBA00007456"/>
    </source>
</evidence>
<feature type="signal peptide" evidence="10">
    <location>
        <begin position="1"/>
        <end position="19"/>
    </location>
</feature>
<dbReference type="InterPro" id="IPR014710">
    <property type="entry name" value="RmlC-like_jellyroll"/>
</dbReference>
<dbReference type="InterPro" id="IPR011051">
    <property type="entry name" value="RmlC_Cupin_sf"/>
</dbReference>
<evidence type="ECO:0000313" key="13">
    <source>
        <dbReference type="Proteomes" id="UP001396334"/>
    </source>
</evidence>
<dbReference type="InterPro" id="IPR019780">
    <property type="entry name" value="Germin_Mn-BS"/>
</dbReference>
<dbReference type="CDD" id="cd02241">
    <property type="entry name" value="cupin_OxOx"/>
    <property type="match status" value="1"/>
</dbReference>
<keyword evidence="5 10" id="KW-0479">Metal-binding</keyword>
<name>A0ABR2NVE5_9ROSI</name>
<dbReference type="Gene3D" id="2.60.120.10">
    <property type="entry name" value="Jelly Rolls"/>
    <property type="match status" value="1"/>
</dbReference>
<evidence type="ECO:0000256" key="7">
    <source>
        <dbReference type="ARBA" id="ARBA00023157"/>
    </source>
</evidence>
<dbReference type="Pfam" id="PF00190">
    <property type="entry name" value="Cupin_1"/>
    <property type="match status" value="1"/>
</dbReference>
<dbReference type="SMART" id="SM00835">
    <property type="entry name" value="Cupin_1"/>
    <property type="match status" value="1"/>
</dbReference>
<evidence type="ECO:0000256" key="6">
    <source>
        <dbReference type="ARBA" id="ARBA00022729"/>
    </source>
</evidence>